<name>A0ABU8DB99_ERWAP</name>
<dbReference type="Pfam" id="PF13811">
    <property type="entry name" value="DUF4186"/>
    <property type="match status" value="1"/>
</dbReference>
<organism evidence="2 3">
    <name type="scientific">Erwinia aphidicola</name>
    <dbReference type="NCBI Taxonomy" id="68334"/>
    <lineage>
        <taxon>Bacteria</taxon>
        <taxon>Pseudomonadati</taxon>
        <taxon>Pseudomonadota</taxon>
        <taxon>Gammaproteobacteria</taxon>
        <taxon>Enterobacterales</taxon>
        <taxon>Erwiniaceae</taxon>
        <taxon>Erwinia</taxon>
    </lineage>
</organism>
<evidence type="ECO:0000256" key="1">
    <source>
        <dbReference type="SAM" id="MobiDB-lite"/>
    </source>
</evidence>
<dbReference type="InterPro" id="IPR020378">
    <property type="entry name" value="DUF4186"/>
</dbReference>
<reference evidence="2 3" key="1">
    <citation type="submission" date="2024-02" db="EMBL/GenBank/DDBJ databases">
        <title>First report Erwinia aphidicola in onion in Chile.</title>
        <authorList>
            <person name="Valenzuela M."/>
            <person name="Pena M."/>
            <person name="Dutta B."/>
        </authorList>
    </citation>
    <scope>NUCLEOTIDE SEQUENCE [LARGE SCALE GENOMIC DNA]</scope>
    <source>
        <strain evidence="2 3">QCJ3A</strain>
    </source>
</reference>
<sequence>MPSLDDLFQRLSQSPFRQRFHLGSEEFRYFLGKGEEAIGQHAEAFIRARLAPAEPVNDGKQTPMRGHPVFIAQHATATCCRGCLSKWHNIAAHQPMSVQQQEWVNAVIIRWLKSEMLRPQPPEKCVKKPGAGSGGQLELW</sequence>
<proteinExistence type="predicted"/>
<feature type="region of interest" description="Disordered" evidence="1">
    <location>
        <begin position="121"/>
        <end position="140"/>
    </location>
</feature>
<feature type="compositionally biased region" description="Gly residues" evidence="1">
    <location>
        <begin position="131"/>
        <end position="140"/>
    </location>
</feature>
<evidence type="ECO:0000313" key="3">
    <source>
        <dbReference type="Proteomes" id="UP001306592"/>
    </source>
</evidence>
<gene>
    <name evidence="2" type="ORF">V8N49_01265</name>
</gene>
<comment type="caution">
    <text evidence="2">The sequence shown here is derived from an EMBL/GenBank/DDBJ whole genome shotgun (WGS) entry which is preliminary data.</text>
</comment>
<accession>A0ABU8DB99</accession>
<dbReference type="RefSeq" id="WP_336202215.1">
    <property type="nucleotide sequence ID" value="NZ_JBANEI010000001.1"/>
</dbReference>
<dbReference type="EMBL" id="JBANEI010000001">
    <property type="protein sequence ID" value="MEI2680302.1"/>
    <property type="molecule type" value="Genomic_DNA"/>
</dbReference>
<dbReference type="Proteomes" id="UP001306592">
    <property type="component" value="Unassembled WGS sequence"/>
</dbReference>
<keyword evidence="3" id="KW-1185">Reference proteome</keyword>
<evidence type="ECO:0000313" key="2">
    <source>
        <dbReference type="EMBL" id="MEI2680302.1"/>
    </source>
</evidence>
<protein>
    <submittedName>
        <fullName evidence="2">DUF4186 domain-containing protein</fullName>
    </submittedName>
</protein>